<protein>
    <submittedName>
        <fullName evidence="1">OsmC family peroxiredoxin</fullName>
    </submittedName>
</protein>
<dbReference type="Proteomes" id="UP000500767">
    <property type="component" value="Plasmid unnamed2"/>
</dbReference>
<keyword evidence="2" id="KW-1185">Reference proteome</keyword>
<sequence>MMNATGLSTWTGTWKDGSGTISTKTDTLRNAPYSFSSRFSGTPGASPEELLAAAHAGCFNQALANNFGMIGLAADAVETAVTVEMGKDEEGHPAITQLFVTVEAKVPGITQAQFEMCAERARTRCSIAKALRCEIGMSATLG</sequence>
<dbReference type="InterPro" id="IPR036102">
    <property type="entry name" value="OsmC/Ohrsf"/>
</dbReference>
<reference evidence="1 2" key="1">
    <citation type="journal article" date="2014" name="World J. Microbiol. Biotechnol.">
        <title>Biodiversity and physiological characteristics of Antarctic and Arctic lichens-associated bacteria.</title>
        <authorList>
            <person name="Lee Y.M."/>
            <person name="Kim E.H."/>
            <person name="Lee H.K."/>
            <person name="Hong S.G."/>
        </authorList>
    </citation>
    <scope>NUCLEOTIDE SEQUENCE [LARGE SCALE GENOMIC DNA]</scope>
    <source>
        <strain evidence="1 2">PAMC 26569</strain>
        <plasmid evidence="1">unnamed2</plasmid>
    </source>
</reference>
<dbReference type="InterPro" id="IPR015946">
    <property type="entry name" value="KH_dom-like_a/b"/>
</dbReference>
<proteinExistence type="predicted"/>
<evidence type="ECO:0000313" key="2">
    <source>
        <dbReference type="Proteomes" id="UP000500767"/>
    </source>
</evidence>
<dbReference type="GO" id="GO:0004601">
    <property type="term" value="F:peroxidase activity"/>
    <property type="evidence" value="ECO:0007669"/>
    <property type="project" value="InterPro"/>
</dbReference>
<dbReference type="AlphaFoldDB" id="A0A6M8HYA8"/>
<organism evidence="1 2">
    <name type="scientific">Lichenicola cladoniae</name>
    <dbReference type="NCBI Taxonomy" id="1484109"/>
    <lineage>
        <taxon>Bacteria</taxon>
        <taxon>Pseudomonadati</taxon>
        <taxon>Pseudomonadota</taxon>
        <taxon>Alphaproteobacteria</taxon>
        <taxon>Acetobacterales</taxon>
        <taxon>Acetobacteraceae</taxon>
        <taxon>Lichenicola</taxon>
    </lineage>
</organism>
<dbReference type="Gene3D" id="3.30.300.20">
    <property type="match status" value="1"/>
</dbReference>
<keyword evidence="1" id="KW-0614">Plasmid</keyword>
<dbReference type="PANTHER" id="PTHR42830:SF1">
    <property type="entry name" value="OSMOTICALLY INDUCIBLE FAMILY PROTEIN"/>
    <property type="match status" value="1"/>
</dbReference>
<dbReference type="SUPFAM" id="SSF82784">
    <property type="entry name" value="OsmC-like"/>
    <property type="match status" value="1"/>
</dbReference>
<dbReference type="InterPro" id="IPR003718">
    <property type="entry name" value="OsmC/Ohr_fam"/>
</dbReference>
<dbReference type="KEGG" id="lck:HN018_24690"/>
<accession>A0A6M8HYA8</accession>
<dbReference type="GO" id="GO:0006979">
    <property type="term" value="P:response to oxidative stress"/>
    <property type="evidence" value="ECO:0007669"/>
    <property type="project" value="InterPro"/>
</dbReference>
<dbReference type="PANTHER" id="PTHR42830">
    <property type="entry name" value="OSMOTICALLY INDUCIBLE FAMILY PROTEIN"/>
    <property type="match status" value="1"/>
</dbReference>
<dbReference type="InterPro" id="IPR052707">
    <property type="entry name" value="OsmC_Ohr_Peroxiredoxin"/>
</dbReference>
<geneLocation type="plasmid" evidence="1 2">
    <name>unnamed2</name>
</geneLocation>
<name>A0A6M8HYA8_9PROT</name>
<evidence type="ECO:0000313" key="1">
    <source>
        <dbReference type="EMBL" id="QKE93392.1"/>
    </source>
</evidence>
<dbReference type="InterPro" id="IPR019904">
    <property type="entry name" value="Peroxiredoxin_OsmC"/>
</dbReference>
<dbReference type="RefSeq" id="WP_171837583.1">
    <property type="nucleotide sequence ID" value="NZ_CP053710.1"/>
</dbReference>
<dbReference type="NCBIfam" id="TIGR03562">
    <property type="entry name" value="osmo_induc_OsmC"/>
    <property type="match status" value="1"/>
</dbReference>
<gene>
    <name evidence="1" type="ORF">HN018_24690</name>
</gene>
<dbReference type="EMBL" id="CP053710">
    <property type="protein sequence ID" value="QKE93392.1"/>
    <property type="molecule type" value="Genomic_DNA"/>
</dbReference>
<dbReference type="Pfam" id="PF02566">
    <property type="entry name" value="OsmC"/>
    <property type="match status" value="1"/>
</dbReference>